<dbReference type="InterPro" id="IPR010562">
    <property type="entry name" value="Haemolymph_juvenile_hormone-bd"/>
</dbReference>
<evidence type="ECO:0000313" key="2">
    <source>
        <dbReference type="Proteomes" id="UP000801492"/>
    </source>
</evidence>
<evidence type="ECO:0000313" key="1">
    <source>
        <dbReference type="EMBL" id="KAF2900373.1"/>
    </source>
</evidence>
<dbReference type="Proteomes" id="UP000801492">
    <property type="component" value="Unassembled WGS sequence"/>
</dbReference>
<dbReference type="EMBL" id="VTPC01002229">
    <property type="protein sequence ID" value="KAF2900373.1"/>
    <property type="molecule type" value="Genomic_DNA"/>
</dbReference>
<accession>A0A8K0GJR4</accession>
<dbReference type="Gene3D" id="3.15.10.30">
    <property type="entry name" value="Haemolymph juvenile hormone binding protein"/>
    <property type="match status" value="1"/>
</dbReference>
<dbReference type="OrthoDB" id="10400987at2759"/>
<proteinExistence type="predicted"/>
<protein>
    <submittedName>
        <fullName evidence="1">Uncharacterized protein</fullName>
    </submittedName>
</protein>
<reference evidence="1" key="1">
    <citation type="submission" date="2019-08" db="EMBL/GenBank/DDBJ databases">
        <title>The genome of the North American firefly Photinus pyralis.</title>
        <authorList>
            <consortium name="Photinus pyralis genome working group"/>
            <person name="Fallon T.R."/>
            <person name="Sander Lower S.E."/>
            <person name="Weng J.-K."/>
        </authorList>
    </citation>
    <scope>NUCLEOTIDE SEQUENCE</scope>
    <source>
        <strain evidence="1">TRF0915ILg1</strain>
        <tissue evidence="1">Whole body</tissue>
    </source>
</reference>
<dbReference type="Pfam" id="PF06585">
    <property type="entry name" value="JHBP"/>
    <property type="match status" value="1"/>
</dbReference>
<dbReference type="AlphaFoldDB" id="A0A8K0GJR4"/>
<comment type="caution">
    <text evidence="1">The sequence shown here is derived from an EMBL/GenBank/DDBJ whole genome shotgun (WGS) entry which is preliminary data.</text>
</comment>
<gene>
    <name evidence="1" type="ORF">ILUMI_05796</name>
</gene>
<dbReference type="InterPro" id="IPR038606">
    <property type="entry name" value="To_sf"/>
</dbReference>
<keyword evidence="2" id="KW-1185">Reference proteome</keyword>
<sequence length="124" mass="14217">MEHFFGGTLLSIPLGIEGKFHGSFFEDSTHMAAKFKSIKKGGQEYFTIDELKLKDYVVNARIEMTAKKPENQPFTNFLNNFFNANPRPILDLFTHLYLEPCADMLRFIVNRALAMVPADKLLLE</sequence>
<organism evidence="1 2">
    <name type="scientific">Ignelater luminosus</name>
    <name type="common">Cucubano</name>
    <name type="synonym">Pyrophorus luminosus</name>
    <dbReference type="NCBI Taxonomy" id="2038154"/>
    <lineage>
        <taxon>Eukaryota</taxon>
        <taxon>Metazoa</taxon>
        <taxon>Ecdysozoa</taxon>
        <taxon>Arthropoda</taxon>
        <taxon>Hexapoda</taxon>
        <taxon>Insecta</taxon>
        <taxon>Pterygota</taxon>
        <taxon>Neoptera</taxon>
        <taxon>Endopterygota</taxon>
        <taxon>Coleoptera</taxon>
        <taxon>Polyphaga</taxon>
        <taxon>Elateriformia</taxon>
        <taxon>Elateroidea</taxon>
        <taxon>Elateridae</taxon>
        <taxon>Agrypninae</taxon>
        <taxon>Pyrophorini</taxon>
        <taxon>Ignelater</taxon>
    </lineage>
</organism>
<name>A0A8K0GJR4_IGNLU</name>